<protein>
    <submittedName>
        <fullName evidence="1">Uncharacterized protein</fullName>
    </submittedName>
</protein>
<reference evidence="1 2" key="1">
    <citation type="journal article" date="2013" name="Genome Announc.">
        <title>Genome Sequence of the Pigment-Producing Bacterium Pseudogulbenkiania ferrooxidans, Isolated from Loktak Lake.</title>
        <authorList>
            <person name="Puranik S."/>
            <person name="Talkal R."/>
            <person name="Qureshi A."/>
            <person name="Khardenavis A."/>
            <person name="Kapley A."/>
            <person name="Purohit H.J."/>
        </authorList>
    </citation>
    <scope>NUCLEOTIDE SEQUENCE [LARGE SCALE GENOMIC DNA]</scope>
    <source>
        <strain evidence="1 2">EGD-HP2</strain>
    </source>
</reference>
<accession>A0ABN0N168</accession>
<name>A0ABN0N168_9NEIS</name>
<gene>
    <name evidence="1" type="ORF">O166_17380</name>
</gene>
<evidence type="ECO:0000313" key="1">
    <source>
        <dbReference type="EMBL" id="ERD99417.1"/>
    </source>
</evidence>
<organism evidence="1 2">
    <name type="scientific">Pseudogulbenkiania ferrooxidans EGD-HP2</name>
    <dbReference type="NCBI Taxonomy" id="1388764"/>
    <lineage>
        <taxon>Bacteria</taxon>
        <taxon>Pseudomonadati</taxon>
        <taxon>Pseudomonadota</taxon>
        <taxon>Betaproteobacteria</taxon>
        <taxon>Neisseriales</taxon>
        <taxon>Chromobacteriaceae</taxon>
        <taxon>Pseudogulbenkiania</taxon>
    </lineage>
</organism>
<comment type="caution">
    <text evidence="1">The sequence shown here is derived from an EMBL/GenBank/DDBJ whole genome shotgun (WGS) entry which is preliminary data.</text>
</comment>
<evidence type="ECO:0000313" key="2">
    <source>
        <dbReference type="Proteomes" id="UP000016426"/>
    </source>
</evidence>
<keyword evidence="2" id="KW-1185">Reference proteome</keyword>
<dbReference type="GeneID" id="80368128"/>
<proteinExistence type="predicted"/>
<sequence length="44" mass="4890">MQILLIAALAVAVVAVAKLLAAPVQQQAKLVPIRIRDEETRRRR</sequence>
<dbReference type="Proteomes" id="UP000016426">
    <property type="component" value="Unassembled WGS sequence"/>
</dbReference>
<dbReference type="EMBL" id="AVPH01000294">
    <property type="protein sequence ID" value="ERD99417.1"/>
    <property type="molecule type" value="Genomic_DNA"/>
</dbReference>
<dbReference type="RefSeq" id="WP_021479079.1">
    <property type="nucleotide sequence ID" value="NZ_AVPH01000294.1"/>
</dbReference>